<organism evidence="2 3">
    <name type="scientific">Photobacterium pectinilyticum</name>
    <dbReference type="NCBI Taxonomy" id="2906793"/>
    <lineage>
        <taxon>Bacteria</taxon>
        <taxon>Pseudomonadati</taxon>
        <taxon>Pseudomonadota</taxon>
        <taxon>Gammaproteobacteria</taxon>
        <taxon>Vibrionales</taxon>
        <taxon>Vibrionaceae</taxon>
        <taxon>Photobacterium</taxon>
    </lineage>
</organism>
<evidence type="ECO:0000313" key="2">
    <source>
        <dbReference type="EMBL" id="MCQ1060773.1"/>
    </source>
</evidence>
<protein>
    <submittedName>
        <fullName evidence="2">Uncharacterized protein</fullName>
    </submittedName>
</protein>
<dbReference type="Proteomes" id="UP001524460">
    <property type="component" value="Unassembled WGS sequence"/>
</dbReference>
<feature type="transmembrane region" description="Helical" evidence="1">
    <location>
        <begin position="20"/>
        <end position="46"/>
    </location>
</feature>
<reference evidence="2 3" key="1">
    <citation type="submission" date="2022-07" db="EMBL/GenBank/DDBJ databases">
        <title>Photobacterium pectinilyticum sp. nov., a marine bacterium isolated from surface seawater of Qingdao offshore.</title>
        <authorList>
            <person name="Wang X."/>
        </authorList>
    </citation>
    <scope>NUCLEOTIDE SEQUENCE [LARGE SCALE GENOMIC DNA]</scope>
    <source>
        <strain evidence="2 3">ZSDE20</strain>
    </source>
</reference>
<dbReference type="EMBL" id="JANEYT010000088">
    <property type="protein sequence ID" value="MCQ1060773.1"/>
    <property type="molecule type" value="Genomic_DNA"/>
</dbReference>
<keyword evidence="1" id="KW-0812">Transmembrane</keyword>
<name>A0ABT1N7P1_9GAMM</name>
<gene>
    <name evidence="2" type="ORF">NHN17_22260</name>
</gene>
<comment type="caution">
    <text evidence="2">The sequence shown here is derived from an EMBL/GenBank/DDBJ whole genome shotgun (WGS) entry which is preliminary data.</text>
</comment>
<evidence type="ECO:0000313" key="3">
    <source>
        <dbReference type="Proteomes" id="UP001524460"/>
    </source>
</evidence>
<keyword evidence="1" id="KW-1133">Transmembrane helix</keyword>
<keyword evidence="3" id="KW-1185">Reference proteome</keyword>
<accession>A0ABT1N7P1</accession>
<evidence type="ECO:0000256" key="1">
    <source>
        <dbReference type="SAM" id="Phobius"/>
    </source>
</evidence>
<keyword evidence="1" id="KW-0472">Membrane</keyword>
<sequence>MRGSYGNDEGHSTEQVDLIFAMQLAGAIFLGSLIVQCLLALSGFAFKDDDSITFPFYLTSDRFKPSPSTLIAQC</sequence>
<proteinExistence type="predicted"/>
<dbReference type="RefSeq" id="WP_255044864.1">
    <property type="nucleotide sequence ID" value="NZ_JANEYT010000088.1"/>
</dbReference>